<dbReference type="Pfam" id="PF01546">
    <property type="entry name" value="Peptidase_M20"/>
    <property type="match status" value="1"/>
</dbReference>
<evidence type="ECO:0000313" key="6">
    <source>
        <dbReference type="Proteomes" id="UP001162734"/>
    </source>
</evidence>
<dbReference type="Gene3D" id="3.30.70.360">
    <property type="match status" value="1"/>
</dbReference>
<evidence type="ECO:0000256" key="2">
    <source>
        <dbReference type="ARBA" id="ARBA00022723"/>
    </source>
</evidence>
<name>A0ABM7XFK6_9BACT</name>
<dbReference type="NCBIfam" id="NF005914">
    <property type="entry name" value="PRK07907.1"/>
    <property type="match status" value="1"/>
</dbReference>
<dbReference type="SUPFAM" id="SSF53187">
    <property type="entry name" value="Zn-dependent exopeptidases"/>
    <property type="match status" value="1"/>
</dbReference>
<dbReference type="InterPro" id="IPR036264">
    <property type="entry name" value="Bact_exopeptidase_dim_dom"/>
</dbReference>
<proteinExistence type="predicted"/>
<dbReference type="InterPro" id="IPR002933">
    <property type="entry name" value="Peptidase_M20"/>
</dbReference>
<dbReference type="Gene3D" id="3.40.630.10">
    <property type="entry name" value="Zn peptidases"/>
    <property type="match status" value="1"/>
</dbReference>
<dbReference type="EMBL" id="AP025592">
    <property type="protein sequence ID" value="BDG10656.1"/>
    <property type="molecule type" value="Genomic_DNA"/>
</dbReference>
<evidence type="ECO:0000256" key="1">
    <source>
        <dbReference type="ARBA" id="ARBA00022670"/>
    </source>
</evidence>
<dbReference type="Proteomes" id="UP001162734">
    <property type="component" value="Chromosome"/>
</dbReference>
<dbReference type="InterPro" id="IPR011650">
    <property type="entry name" value="Peptidase_M20_dimer"/>
</dbReference>
<keyword evidence="1" id="KW-0645">Protease</keyword>
<organism evidence="5 6">
    <name type="scientific">Anaeromyxobacter paludicola</name>
    <dbReference type="NCBI Taxonomy" id="2918171"/>
    <lineage>
        <taxon>Bacteria</taxon>
        <taxon>Pseudomonadati</taxon>
        <taxon>Myxococcota</taxon>
        <taxon>Myxococcia</taxon>
        <taxon>Myxococcales</taxon>
        <taxon>Cystobacterineae</taxon>
        <taxon>Anaeromyxobacteraceae</taxon>
        <taxon>Anaeromyxobacter</taxon>
    </lineage>
</organism>
<keyword evidence="3" id="KW-0378">Hydrolase</keyword>
<dbReference type="RefSeq" id="WP_248343156.1">
    <property type="nucleotide sequence ID" value="NZ_AP025592.1"/>
</dbReference>
<feature type="domain" description="Peptidase M20 dimerisation" evidence="4">
    <location>
        <begin position="202"/>
        <end position="359"/>
    </location>
</feature>
<dbReference type="SUPFAM" id="SSF55031">
    <property type="entry name" value="Bacterial exopeptidase dimerisation domain"/>
    <property type="match status" value="1"/>
</dbReference>
<sequence length="467" mass="50276">MSSPKLQQALDHHRKNAPEYLEDLKALVRVPSVSFAGFPAEEVRRSAAAVKALLERRGLDKVEILEVEGAHPYVYAERIRDPKAPTLLLYAHHDVQPAGDEEAWSSRPFEPEERNGRLFGRGAADDKAGILVHAGAIDAWVRGAGELPINVRVVIEGEEETGSDHLPRFLEKYRDRLQADAMVLTDTGNFDTGVPSVTVALRGIVAASVEVRALKQSVHSGMWGGPVPDPAMALAKMLAALVNPDGSIAIPGIYDQVRPLSPEAKESIGKLPTTEQQFREQAGMLPGVEVLGGRHPWETNWWQPSLTVNAMQASSRKDARNIINDAAWARVSVRLVPDMDPAEVGRALTEALKRAAPWGVEVKVEIDSGGAPWTTDVSHPAFQAAFRSLAAGYGREPLAIGCGGSIGFVEPFGKALGGVPALLIGVEDPYSNAHSENESLSISDLEKATRSAIHLYGELAAALPRKG</sequence>
<dbReference type="InterPro" id="IPR051458">
    <property type="entry name" value="Cyt/Met_Dipeptidase"/>
</dbReference>
<evidence type="ECO:0000256" key="3">
    <source>
        <dbReference type="ARBA" id="ARBA00022801"/>
    </source>
</evidence>
<reference evidence="6" key="1">
    <citation type="journal article" date="2022" name="Int. J. Syst. Evol. Microbiol.">
        <title>Anaeromyxobacter oryzae sp. nov., Anaeromyxobacter diazotrophicus sp. nov. and Anaeromyxobacter paludicola sp. nov., isolated from paddy soils.</title>
        <authorList>
            <person name="Itoh H."/>
            <person name="Xu Z."/>
            <person name="Mise K."/>
            <person name="Masuda Y."/>
            <person name="Ushijima N."/>
            <person name="Hayakawa C."/>
            <person name="Shiratori Y."/>
            <person name="Senoo K."/>
        </authorList>
    </citation>
    <scope>NUCLEOTIDE SEQUENCE [LARGE SCALE GENOMIC DNA]</scope>
    <source>
        <strain evidence="6">Red630</strain>
    </source>
</reference>
<gene>
    <name evidence="5" type="ORF">AMPC_37690</name>
</gene>
<protein>
    <submittedName>
        <fullName evidence="5">Dipeptidase</fullName>
    </submittedName>
</protein>
<evidence type="ECO:0000259" key="4">
    <source>
        <dbReference type="Pfam" id="PF07687"/>
    </source>
</evidence>
<accession>A0ABM7XFK6</accession>
<keyword evidence="6" id="KW-1185">Reference proteome</keyword>
<dbReference type="PANTHER" id="PTHR43270:SF12">
    <property type="entry name" value="SUCCINYL-DIAMINOPIMELATE DESUCCINYLASE"/>
    <property type="match status" value="1"/>
</dbReference>
<keyword evidence="2" id="KW-0479">Metal-binding</keyword>
<dbReference type="Pfam" id="PF07687">
    <property type="entry name" value="M20_dimer"/>
    <property type="match status" value="1"/>
</dbReference>
<evidence type="ECO:0000313" key="5">
    <source>
        <dbReference type="EMBL" id="BDG10656.1"/>
    </source>
</evidence>
<dbReference type="PANTHER" id="PTHR43270">
    <property type="entry name" value="BETA-ALA-HIS DIPEPTIDASE"/>
    <property type="match status" value="1"/>
</dbReference>